<keyword evidence="2" id="KW-1185">Reference proteome</keyword>
<comment type="caution">
    <text evidence="1">The sequence shown here is derived from an EMBL/GenBank/DDBJ whole genome shotgun (WGS) entry which is preliminary data.</text>
</comment>
<protein>
    <submittedName>
        <fullName evidence="1">Type IV pilus assembly protein PilM</fullName>
    </submittedName>
</protein>
<dbReference type="EMBL" id="JBHPBY010000337">
    <property type="protein sequence ID" value="MFC1852599.1"/>
    <property type="molecule type" value="Genomic_DNA"/>
</dbReference>
<dbReference type="Proteomes" id="UP001594351">
    <property type="component" value="Unassembled WGS sequence"/>
</dbReference>
<dbReference type="SUPFAM" id="SSF53067">
    <property type="entry name" value="Actin-like ATPase domain"/>
    <property type="match status" value="2"/>
</dbReference>
<dbReference type="InterPro" id="IPR050696">
    <property type="entry name" value="FtsA/MreB"/>
</dbReference>
<dbReference type="Gene3D" id="3.30.420.40">
    <property type="match status" value="2"/>
</dbReference>
<accession>A0ABV6Z2G6</accession>
<sequence>FSTAKIKMKDAAVSVSGTSVIVKKITLPDMETKELAESIQWEAEQYIPFDIEDVNLDFQILNRGVGDGSEMEVILVAVKKDKIHDYTGLVAQAGLEAKLVDVDGFALSNQYEANYPFEQGEVVALIDMGAGVMNINILQDGNHILYRDISLGGNQFTDAIQKELNVSYDQAEALKKGEEIEGINPSDVTDIINSVIEDMSMEIQRSFDYFRATTSSENVDKVVLTGGCSKIQGIESFLASKLGTKIEIGNPFRNVAYNEKKFDSAWLQDMAPLCAIAVGLAIRKVGDK</sequence>
<evidence type="ECO:0000313" key="2">
    <source>
        <dbReference type="Proteomes" id="UP001594351"/>
    </source>
</evidence>
<dbReference type="Gene3D" id="3.30.1490.300">
    <property type="match status" value="1"/>
</dbReference>
<dbReference type="PANTHER" id="PTHR32432">
    <property type="entry name" value="CELL DIVISION PROTEIN FTSA-RELATED"/>
    <property type="match status" value="1"/>
</dbReference>
<name>A0ABV6Z2G6_UNCC1</name>
<evidence type="ECO:0000313" key="1">
    <source>
        <dbReference type="EMBL" id="MFC1852599.1"/>
    </source>
</evidence>
<dbReference type="InterPro" id="IPR043129">
    <property type="entry name" value="ATPase_NBD"/>
</dbReference>
<reference evidence="1 2" key="1">
    <citation type="submission" date="2024-09" db="EMBL/GenBank/DDBJ databases">
        <title>Laminarin stimulates single cell rates of sulfate reduction while oxygen inhibits transcriptomic activity in coastal marine sediment.</title>
        <authorList>
            <person name="Lindsay M."/>
            <person name="Orcutt B."/>
            <person name="Emerson D."/>
            <person name="Stepanauskas R."/>
            <person name="D'Angelo T."/>
        </authorList>
    </citation>
    <scope>NUCLEOTIDE SEQUENCE [LARGE SCALE GENOMIC DNA]</scope>
    <source>
        <strain evidence="1">SAG AM-311-K15</strain>
    </source>
</reference>
<dbReference type="InterPro" id="IPR005883">
    <property type="entry name" value="PilM"/>
</dbReference>
<proteinExistence type="predicted"/>
<dbReference type="CDD" id="cd24049">
    <property type="entry name" value="ASKHA_NBD_PilM"/>
    <property type="match status" value="1"/>
</dbReference>
<feature type="non-terminal residue" evidence="1">
    <location>
        <position position="1"/>
    </location>
</feature>
<dbReference type="NCBIfam" id="TIGR01175">
    <property type="entry name" value="pilM"/>
    <property type="match status" value="1"/>
</dbReference>
<dbReference type="PANTHER" id="PTHR32432:SF3">
    <property type="entry name" value="ETHANOLAMINE UTILIZATION PROTEIN EUTJ"/>
    <property type="match status" value="1"/>
</dbReference>
<dbReference type="Pfam" id="PF11104">
    <property type="entry name" value="PilM_2"/>
    <property type="match status" value="1"/>
</dbReference>
<gene>
    <name evidence="1" type="primary">pilM</name>
    <name evidence="1" type="ORF">ACFL27_20570</name>
</gene>
<organism evidence="1 2">
    <name type="scientific">candidate division CSSED10-310 bacterium</name>
    <dbReference type="NCBI Taxonomy" id="2855610"/>
    <lineage>
        <taxon>Bacteria</taxon>
        <taxon>Bacteria division CSSED10-310</taxon>
    </lineage>
</organism>